<accession>A0ABU8X341</accession>
<reference evidence="2 3" key="1">
    <citation type="submission" date="2024-03" db="EMBL/GenBank/DDBJ databases">
        <title>Novel species of the genus Variovorax.</title>
        <authorList>
            <person name="Liu Q."/>
            <person name="Xin Y.-H."/>
        </authorList>
    </citation>
    <scope>NUCLEOTIDE SEQUENCE [LARGE SCALE GENOMIC DNA]</scope>
    <source>
        <strain evidence="2 3">KACC 18901</strain>
    </source>
</reference>
<sequence>MNRFLPRAAAAPLLALCLLNAQAQPGHAHVHGQVKLDVAIDVQAITIHVDAPLDSIVGFERAPRTDAERKTAQQALAQLRTAGKLFTIDPVAACTLSQVDLDAPALGFGEARPGQAAGHGDLEGNIVFECRSPVLARYIDVGLFDAFPAIRQIDVQIATPDGQYQRTLKRPSSRLSWGRQ</sequence>
<dbReference type="Pfam" id="PF10986">
    <property type="entry name" value="ZrgA"/>
    <property type="match status" value="1"/>
</dbReference>
<name>A0ABU8X341_9BURK</name>
<proteinExistence type="predicted"/>
<evidence type="ECO:0000313" key="2">
    <source>
        <dbReference type="EMBL" id="MEJ8854094.1"/>
    </source>
</evidence>
<keyword evidence="3" id="KW-1185">Reference proteome</keyword>
<dbReference type="RefSeq" id="WP_340334182.1">
    <property type="nucleotide sequence ID" value="NZ_JBBKZS010000002.1"/>
</dbReference>
<dbReference type="Proteomes" id="UP001367030">
    <property type="component" value="Unassembled WGS sequence"/>
</dbReference>
<gene>
    <name evidence="2" type="ORF">WKW79_05915</name>
</gene>
<feature type="chain" id="PRO_5045492776" evidence="1">
    <location>
        <begin position="24"/>
        <end position="180"/>
    </location>
</feature>
<comment type="caution">
    <text evidence="2">The sequence shown here is derived from an EMBL/GenBank/DDBJ whole genome shotgun (WGS) entry which is preliminary data.</text>
</comment>
<evidence type="ECO:0000256" key="1">
    <source>
        <dbReference type="SAM" id="SignalP"/>
    </source>
</evidence>
<organism evidence="2 3">
    <name type="scientific">Variovorax robiniae</name>
    <dbReference type="NCBI Taxonomy" id="1836199"/>
    <lineage>
        <taxon>Bacteria</taxon>
        <taxon>Pseudomonadati</taxon>
        <taxon>Pseudomonadota</taxon>
        <taxon>Betaproteobacteria</taxon>
        <taxon>Burkholderiales</taxon>
        <taxon>Comamonadaceae</taxon>
        <taxon>Variovorax</taxon>
    </lineage>
</organism>
<evidence type="ECO:0000313" key="3">
    <source>
        <dbReference type="Proteomes" id="UP001367030"/>
    </source>
</evidence>
<dbReference type="EMBL" id="JBBKZS010000002">
    <property type="protein sequence ID" value="MEJ8854094.1"/>
    <property type="molecule type" value="Genomic_DNA"/>
</dbReference>
<protein>
    <submittedName>
        <fullName evidence="2">DUF2796 domain-containing protein</fullName>
    </submittedName>
</protein>
<dbReference type="InterPro" id="IPR021253">
    <property type="entry name" value="ZrgA-like"/>
</dbReference>
<feature type="signal peptide" evidence="1">
    <location>
        <begin position="1"/>
        <end position="23"/>
    </location>
</feature>
<keyword evidence="1" id="KW-0732">Signal</keyword>